<organism evidence="2 3">
    <name type="scientific">Aquimonas voraii</name>
    <dbReference type="NCBI Taxonomy" id="265719"/>
    <lineage>
        <taxon>Bacteria</taxon>
        <taxon>Pseudomonadati</taxon>
        <taxon>Pseudomonadota</taxon>
        <taxon>Gammaproteobacteria</taxon>
        <taxon>Lysobacterales</taxon>
        <taxon>Lysobacteraceae</taxon>
        <taxon>Aquimonas</taxon>
    </lineage>
</organism>
<dbReference type="RefSeq" id="WP_176764112.1">
    <property type="nucleotide sequence ID" value="NZ_FNAG01000005.1"/>
</dbReference>
<sequence>MAADEPGLRIDTAHSFAGFSVRAAWVKRIDGRFAHIEGVVRPEAGQAWLLEVRVASGSVLMGRESHEDWARSADFFDAARHPWIEFRAAGLSKTLLQEGGAIEGVLSLRGISRPVRFELLPTECARPGVECPVQARGEVDRSQFGMTARRVFVSDKVKLSFDIRLREPAA</sequence>
<keyword evidence="3" id="KW-1185">Reference proteome</keyword>
<protein>
    <submittedName>
        <fullName evidence="2">Polyisoprenoid-binding protein YceI</fullName>
    </submittedName>
</protein>
<gene>
    <name evidence="2" type="ORF">SAMN04488509_1059</name>
</gene>
<dbReference type="SMART" id="SM00867">
    <property type="entry name" value="YceI"/>
    <property type="match status" value="1"/>
</dbReference>
<dbReference type="Proteomes" id="UP000199603">
    <property type="component" value="Unassembled WGS sequence"/>
</dbReference>
<accession>A0A1G6WK92</accession>
<dbReference type="AlphaFoldDB" id="A0A1G6WK92"/>
<name>A0A1G6WK92_9GAMM</name>
<proteinExistence type="predicted"/>
<evidence type="ECO:0000259" key="1">
    <source>
        <dbReference type="SMART" id="SM00867"/>
    </source>
</evidence>
<dbReference type="SUPFAM" id="SSF101874">
    <property type="entry name" value="YceI-like"/>
    <property type="match status" value="1"/>
</dbReference>
<reference evidence="2 3" key="1">
    <citation type="submission" date="2016-10" db="EMBL/GenBank/DDBJ databases">
        <authorList>
            <person name="de Groot N.N."/>
        </authorList>
    </citation>
    <scope>NUCLEOTIDE SEQUENCE [LARGE SCALE GENOMIC DNA]</scope>
    <source>
        <strain evidence="2 3">DSM 16957</strain>
    </source>
</reference>
<evidence type="ECO:0000313" key="3">
    <source>
        <dbReference type="Proteomes" id="UP000199603"/>
    </source>
</evidence>
<evidence type="ECO:0000313" key="2">
    <source>
        <dbReference type="EMBL" id="SDD65496.1"/>
    </source>
</evidence>
<dbReference type="InterPro" id="IPR007372">
    <property type="entry name" value="Lipid/polyisoprenoid-bd_YceI"/>
</dbReference>
<dbReference type="EMBL" id="FNAG01000005">
    <property type="protein sequence ID" value="SDD65496.1"/>
    <property type="molecule type" value="Genomic_DNA"/>
</dbReference>
<dbReference type="STRING" id="265719.SAMN04488509_1059"/>
<dbReference type="PANTHER" id="PTHR34406:SF1">
    <property type="entry name" value="PROTEIN YCEI"/>
    <property type="match status" value="1"/>
</dbReference>
<dbReference type="PANTHER" id="PTHR34406">
    <property type="entry name" value="PROTEIN YCEI"/>
    <property type="match status" value="1"/>
</dbReference>
<dbReference type="Pfam" id="PF04264">
    <property type="entry name" value="YceI"/>
    <property type="match status" value="1"/>
</dbReference>
<dbReference type="InterPro" id="IPR036761">
    <property type="entry name" value="TTHA0802/YceI-like_sf"/>
</dbReference>
<dbReference type="Gene3D" id="2.40.128.110">
    <property type="entry name" value="Lipid/polyisoprenoid-binding, YceI-like"/>
    <property type="match status" value="1"/>
</dbReference>
<feature type="domain" description="Lipid/polyisoprenoid-binding YceI-like" evidence="1">
    <location>
        <begin position="7"/>
        <end position="166"/>
    </location>
</feature>